<comment type="caution">
    <text evidence="1">The sequence shown here is derived from an EMBL/GenBank/DDBJ whole genome shotgun (WGS) entry which is preliminary data.</text>
</comment>
<sequence length="290" mass="32374">MPSHDLAHAALRQRLFDVADVSLGHMLAADPRLRSISPRLDRMLAMGAAREALSRQDWWVRLISSGMVRYLTEQFQYVDLRGQISPLEQIYRTFLAHLAHGEPAKAIEQHHTRLLDWVETQLTAVGALDLVRETGFQPVCSQYSPELQLQVLGARAEKLASPILDLGCGDGRLVQHLRALGHAATGIDRNAPDGLLRGEWFEAPLGIEQWGTIIAHQSISLHFRSAHYQSELRASEYAMLYKRILRALRPGGQFLYAPSLPFFEHMLKGGFVVSHGSAFPGAENTTVTKI</sequence>
<evidence type="ECO:0000313" key="1">
    <source>
        <dbReference type="EMBL" id="MFD2648817.1"/>
    </source>
</evidence>
<dbReference type="InterPro" id="IPR029063">
    <property type="entry name" value="SAM-dependent_MTases_sf"/>
</dbReference>
<dbReference type="EC" id="2.1.1.222" evidence="1"/>
<dbReference type="GO" id="GO:0102208">
    <property type="term" value="F:2-polyprenyl-6-hydroxyphenol methylase activity"/>
    <property type="evidence" value="ECO:0007669"/>
    <property type="project" value="UniProtKB-EC"/>
</dbReference>
<protein>
    <submittedName>
        <fullName evidence="1">Class I SAM-dependent methyltransferase</fullName>
        <ecNumber evidence="1">2.1.1.222</ecNumber>
        <ecNumber evidence="1">2.1.1.64</ecNumber>
    </submittedName>
</protein>
<dbReference type="CDD" id="cd02440">
    <property type="entry name" value="AdoMet_MTases"/>
    <property type="match status" value="1"/>
</dbReference>
<keyword evidence="2" id="KW-1185">Reference proteome</keyword>
<dbReference type="EMBL" id="JBHUNP010000001">
    <property type="protein sequence ID" value="MFD2648817.1"/>
    <property type="molecule type" value="Genomic_DNA"/>
</dbReference>
<keyword evidence="1" id="KW-0808">Transferase</keyword>
<dbReference type="GO" id="GO:0061542">
    <property type="term" value="F:3-demethylubiquinol 3-O-methyltransferase activity"/>
    <property type="evidence" value="ECO:0007669"/>
    <property type="project" value="UniProtKB-EC"/>
</dbReference>
<dbReference type="EC" id="2.1.1.64" evidence="1"/>
<gene>
    <name evidence="1" type="ORF">ACFSX5_13580</name>
</gene>
<name>A0ABW5QM96_9HYPH</name>
<accession>A0ABW5QM96</accession>
<dbReference type="Proteomes" id="UP001597521">
    <property type="component" value="Unassembled WGS sequence"/>
</dbReference>
<organism evidence="1 2">
    <name type="scientific">Devosia albogilva</name>
    <dbReference type="NCBI Taxonomy" id="429726"/>
    <lineage>
        <taxon>Bacteria</taxon>
        <taxon>Pseudomonadati</taxon>
        <taxon>Pseudomonadota</taxon>
        <taxon>Alphaproteobacteria</taxon>
        <taxon>Hyphomicrobiales</taxon>
        <taxon>Devosiaceae</taxon>
        <taxon>Devosia</taxon>
    </lineage>
</organism>
<dbReference type="SUPFAM" id="SSF53335">
    <property type="entry name" value="S-adenosyl-L-methionine-dependent methyltransferases"/>
    <property type="match status" value="1"/>
</dbReference>
<dbReference type="RefSeq" id="WP_386834134.1">
    <property type="nucleotide sequence ID" value="NZ_JBHUNP010000001.1"/>
</dbReference>
<evidence type="ECO:0000313" key="2">
    <source>
        <dbReference type="Proteomes" id="UP001597521"/>
    </source>
</evidence>
<dbReference type="GO" id="GO:0032259">
    <property type="term" value="P:methylation"/>
    <property type="evidence" value="ECO:0007669"/>
    <property type="project" value="UniProtKB-KW"/>
</dbReference>
<dbReference type="Gene3D" id="3.40.50.150">
    <property type="entry name" value="Vaccinia Virus protein VP39"/>
    <property type="match status" value="1"/>
</dbReference>
<reference evidence="2" key="1">
    <citation type="journal article" date="2019" name="Int. J. Syst. Evol. Microbiol.">
        <title>The Global Catalogue of Microorganisms (GCM) 10K type strain sequencing project: providing services to taxonomists for standard genome sequencing and annotation.</title>
        <authorList>
            <consortium name="The Broad Institute Genomics Platform"/>
            <consortium name="The Broad Institute Genome Sequencing Center for Infectious Disease"/>
            <person name="Wu L."/>
            <person name="Ma J."/>
        </authorList>
    </citation>
    <scope>NUCLEOTIDE SEQUENCE [LARGE SCALE GENOMIC DNA]</scope>
    <source>
        <strain evidence="2">CCM 7427</strain>
    </source>
</reference>
<keyword evidence="1" id="KW-0489">Methyltransferase</keyword>
<proteinExistence type="predicted"/>